<protein>
    <submittedName>
        <fullName evidence="2">Uncharacterized protein</fullName>
    </submittedName>
</protein>
<accession>A0ABV6S2D5</accession>
<organism evidence="2 3">
    <name type="scientific">Novosphingobium clariflavum</name>
    <dbReference type="NCBI Taxonomy" id="2029884"/>
    <lineage>
        <taxon>Bacteria</taxon>
        <taxon>Pseudomonadati</taxon>
        <taxon>Pseudomonadota</taxon>
        <taxon>Alphaproteobacteria</taxon>
        <taxon>Sphingomonadales</taxon>
        <taxon>Sphingomonadaceae</taxon>
        <taxon>Novosphingobium</taxon>
    </lineage>
</organism>
<comment type="caution">
    <text evidence="2">The sequence shown here is derived from an EMBL/GenBank/DDBJ whole genome shotgun (WGS) entry which is preliminary data.</text>
</comment>
<gene>
    <name evidence="2" type="ORF">ACFFF8_02060</name>
</gene>
<keyword evidence="1" id="KW-0472">Membrane</keyword>
<keyword evidence="3" id="KW-1185">Reference proteome</keyword>
<keyword evidence="1" id="KW-1133">Transmembrane helix</keyword>
<dbReference type="Proteomes" id="UP001589858">
    <property type="component" value="Unassembled WGS sequence"/>
</dbReference>
<dbReference type="RefSeq" id="WP_267220313.1">
    <property type="nucleotide sequence ID" value="NZ_JAPCWC010000007.1"/>
</dbReference>
<feature type="transmembrane region" description="Helical" evidence="1">
    <location>
        <begin position="26"/>
        <end position="46"/>
    </location>
</feature>
<keyword evidence="1" id="KW-0812">Transmembrane</keyword>
<proteinExistence type="predicted"/>
<reference evidence="2 3" key="1">
    <citation type="submission" date="2024-09" db="EMBL/GenBank/DDBJ databases">
        <authorList>
            <person name="Sun Q."/>
            <person name="Mori K."/>
        </authorList>
    </citation>
    <scope>NUCLEOTIDE SEQUENCE [LARGE SCALE GENOMIC DNA]</scope>
    <source>
        <strain evidence="2 3">CICC 11035S</strain>
    </source>
</reference>
<evidence type="ECO:0000313" key="2">
    <source>
        <dbReference type="EMBL" id="MFC0683373.1"/>
    </source>
</evidence>
<evidence type="ECO:0000256" key="1">
    <source>
        <dbReference type="SAM" id="Phobius"/>
    </source>
</evidence>
<dbReference type="EMBL" id="JBHLTM010000009">
    <property type="protein sequence ID" value="MFC0683373.1"/>
    <property type="molecule type" value="Genomic_DNA"/>
</dbReference>
<sequence>MSHGYPLASLVAGASAYVDLSMLMPGWLAGIASVHLVCAVLFMGLLKQEMQ</sequence>
<name>A0ABV6S2D5_9SPHN</name>
<evidence type="ECO:0000313" key="3">
    <source>
        <dbReference type="Proteomes" id="UP001589858"/>
    </source>
</evidence>